<dbReference type="Gene3D" id="3.40.50.300">
    <property type="entry name" value="P-loop containing nucleotide triphosphate hydrolases"/>
    <property type="match status" value="1"/>
</dbReference>
<dbReference type="AlphaFoldDB" id="A0A225E3A1"/>
<evidence type="ECO:0000256" key="3">
    <source>
        <dbReference type="ARBA" id="ARBA00022840"/>
    </source>
</evidence>
<protein>
    <submittedName>
        <fullName evidence="5">Cell division protein FtsH</fullName>
    </submittedName>
</protein>
<keyword evidence="5" id="KW-0132">Cell division</keyword>
<evidence type="ECO:0000313" key="6">
    <source>
        <dbReference type="Proteomes" id="UP000214646"/>
    </source>
</evidence>
<gene>
    <name evidence="5" type="ORF">FRUB_02488</name>
</gene>
<dbReference type="InterPro" id="IPR050221">
    <property type="entry name" value="26S_Proteasome_ATPase"/>
</dbReference>
<feature type="domain" description="AAA+ ATPase" evidence="4">
    <location>
        <begin position="166"/>
        <end position="301"/>
    </location>
</feature>
<sequence length="396" mass="44678">MSNTIADFTADHRAIVDTAAKAAGFSDPVVFDLDEFQTPLLEHATRGAFVPVDGVFIRDWSPDWRKTRPGMMYGIRLYTVNGITFARSYCASAPELSCFGYDFFIVDRKDYVRLYRAALRYKRASDEEAEEPPVMPDGQRETVWRNTIGFLDPRNLKRIRALGGRAKRGLLLTGPPGNGKTSACRWIRREAEQRGWEVRIVGPDDYQAARRDCNPAAAVKALFQVTTRGVIFFDDMDVALRDRDAKADTDDQAVFLSSLDGIEVNEGVVYVFTTNCPIDRIDAAFRRPGRIDLTLQFPKPSAELRRTLSNRWHQDIRSALDLDAVVRDTADMSFAEIEELKNLLVLRFVDVNEWDWAWAKEQFRENRSGLASRRGDRPLGFVAAATNGVALNGSGH</sequence>
<keyword evidence="2" id="KW-0547">Nucleotide-binding</keyword>
<dbReference type="Pfam" id="PF00004">
    <property type="entry name" value="AAA"/>
    <property type="match status" value="1"/>
</dbReference>
<dbReference type="CDD" id="cd19481">
    <property type="entry name" value="RecA-like_protease"/>
    <property type="match status" value="1"/>
</dbReference>
<proteinExistence type="inferred from homology"/>
<dbReference type="SMART" id="SM00382">
    <property type="entry name" value="AAA"/>
    <property type="match status" value="1"/>
</dbReference>
<dbReference type="InterPro" id="IPR003959">
    <property type="entry name" value="ATPase_AAA_core"/>
</dbReference>
<name>A0A225E3A1_9BACT</name>
<keyword evidence="5" id="KW-0131">Cell cycle</keyword>
<evidence type="ECO:0000259" key="4">
    <source>
        <dbReference type="SMART" id="SM00382"/>
    </source>
</evidence>
<dbReference type="GO" id="GO:0051301">
    <property type="term" value="P:cell division"/>
    <property type="evidence" value="ECO:0007669"/>
    <property type="project" value="UniProtKB-KW"/>
</dbReference>
<dbReference type="RefSeq" id="WP_088253807.1">
    <property type="nucleotide sequence ID" value="NZ_NIDE01000003.1"/>
</dbReference>
<reference evidence="6" key="1">
    <citation type="submission" date="2017-06" db="EMBL/GenBank/DDBJ databases">
        <title>Genome analysis of Fimbriiglobus ruber SP5, the first member of the order Planctomycetales with confirmed chitinolytic capability.</title>
        <authorList>
            <person name="Ravin N.V."/>
            <person name="Rakitin A.L."/>
            <person name="Ivanova A.A."/>
            <person name="Beletsky A.V."/>
            <person name="Kulichevskaya I.S."/>
            <person name="Mardanov A.V."/>
            <person name="Dedysh S.N."/>
        </authorList>
    </citation>
    <scope>NUCLEOTIDE SEQUENCE [LARGE SCALE GENOMIC DNA]</scope>
    <source>
        <strain evidence="6">SP5</strain>
    </source>
</reference>
<keyword evidence="3" id="KW-0067">ATP-binding</keyword>
<keyword evidence="6" id="KW-1185">Reference proteome</keyword>
<organism evidence="5 6">
    <name type="scientific">Fimbriiglobus ruber</name>
    <dbReference type="NCBI Taxonomy" id="1908690"/>
    <lineage>
        <taxon>Bacteria</taxon>
        <taxon>Pseudomonadati</taxon>
        <taxon>Planctomycetota</taxon>
        <taxon>Planctomycetia</taxon>
        <taxon>Gemmatales</taxon>
        <taxon>Gemmataceae</taxon>
        <taxon>Fimbriiglobus</taxon>
    </lineage>
</organism>
<evidence type="ECO:0000313" key="5">
    <source>
        <dbReference type="EMBL" id="OWK44556.1"/>
    </source>
</evidence>
<dbReference type="InterPro" id="IPR027417">
    <property type="entry name" value="P-loop_NTPase"/>
</dbReference>
<accession>A0A225E3A1</accession>
<dbReference type="Proteomes" id="UP000214646">
    <property type="component" value="Unassembled WGS sequence"/>
</dbReference>
<dbReference type="PANTHER" id="PTHR23073">
    <property type="entry name" value="26S PROTEASOME REGULATORY SUBUNIT"/>
    <property type="match status" value="1"/>
</dbReference>
<comment type="similarity">
    <text evidence="1">Belongs to the AAA ATPase family.</text>
</comment>
<evidence type="ECO:0000256" key="2">
    <source>
        <dbReference type="ARBA" id="ARBA00022741"/>
    </source>
</evidence>
<comment type="caution">
    <text evidence="5">The sequence shown here is derived from an EMBL/GenBank/DDBJ whole genome shotgun (WGS) entry which is preliminary data.</text>
</comment>
<dbReference type="OrthoDB" id="9806903at2"/>
<dbReference type="InterPro" id="IPR003593">
    <property type="entry name" value="AAA+_ATPase"/>
</dbReference>
<dbReference type="SUPFAM" id="SSF52540">
    <property type="entry name" value="P-loop containing nucleoside triphosphate hydrolases"/>
    <property type="match status" value="1"/>
</dbReference>
<dbReference type="GO" id="GO:0005524">
    <property type="term" value="F:ATP binding"/>
    <property type="evidence" value="ECO:0007669"/>
    <property type="project" value="UniProtKB-KW"/>
</dbReference>
<dbReference type="EMBL" id="NIDE01000003">
    <property type="protein sequence ID" value="OWK44556.1"/>
    <property type="molecule type" value="Genomic_DNA"/>
</dbReference>
<evidence type="ECO:0000256" key="1">
    <source>
        <dbReference type="ARBA" id="ARBA00006914"/>
    </source>
</evidence>
<dbReference type="GO" id="GO:0016887">
    <property type="term" value="F:ATP hydrolysis activity"/>
    <property type="evidence" value="ECO:0007669"/>
    <property type="project" value="InterPro"/>
</dbReference>